<protein>
    <submittedName>
        <fullName evidence="1">CLUMA_CG006361, isoform A</fullName>
    </submittedName>
</protein>
<name>A0A1J1I2X1_9DIPT</name>
<proteinExistence type="predicted"/>
<keyword evidence="2" id="KW-1185">Reference proteome</keyword>
<sequence length="135" mass="15930">MKRSFKAILSSQTKRKDFFFYFEISEEFSKYFSRASCHHAYKIQKTLDIFAGFKNSKTEAVSGKREGILCLIPLKLFKKKCFYVKKNKHQMKLNLRTNPRPRCIRRFTFLDTIQESIHLLPNVCIVSRCTANASF</sequence>
<organism evidence="1 2">
    <name type="scientific">Clunio marinus</name>
    <dbReference type="NCBI Taxonomy" id="568069"/>
    <lineage>
        <taxon>Eukaryota</taxon>
        <taxon>Metazoa</taxon>
        <taxon>Ecdysozoa</taxon>
        <taxon>Arthropoda</taxon>
        <taxon>Hexapoda</taxon>
        <taxon>Insecta</taxon>
        <taxon>Pterygota</taxon>
        <taxon>Neoptera</taxon>
        <taxon>Endopterygota</taxon>
        <taxon>Diptera</taxon>
        <taxon>Nematocera</taxon>
        <taxon>Chironomoidea</taxon>
        <taxon>Chironomidae</taxon>
        <taxon>Clunio</taxon>
    </lineage>
</organism>
<dbReference type="EMBL" id="CVRI01000035">
    <property type="protein sequence ID" value="CRK92713.1"/>
    <property type="molecule type" value="Genomic_DNA"/>
</dbReference>
<reference evidence="1 2" key="1">
    <citation type="submission" date="2015-04" db="EMBL/GenBank/DDBJ databases">
        <authorList>
            <person name="Syromyatnikov M.Y."/>
            <person name="Popov V.N."/>
        </authorList>
    </citation>
    <scope>NUCLEOTIDE SEQUENCE [LARGE SCALE GENOMIC DNA]</scope>
</reference>
<accession>A0A1J1I2X1</accession>
<dbReference type="Proteomes" id="UP000183832">
    <property type="component" value="Unassembled WGS sequence"/>
</dbReference>
<gene>
    <name evidence="1" type="ORF">CLUMA_CG006361</name>
</gene>
<dbReference type="AlphaFoldDB" id="A0A1J1I2X1"/>
<evidence type="ECO:0000313" key="2">
    <source>
        <dbReference type="Proteomes" id="UP000183832"/>
    </source>
</evidence>
<evidence type="ECO:0000313" key="1">
    <source>
        <dbReference type="EMBL" id="CRK92713.1"/>
    </source>
</evidence>